<keyword evidence="1" id="KW-0812">Transmembrane</keyword>
<dbReference type="RefSeq" id="WP_136961248.1">
    <property type="nucleotide sequence ID" value="NZ_CP039690.1"/>
</dbReference>
<dbReference type="EMBL" id="CP039690">
    <property type="protein sequence ID" value="QCI65802.1"/>
    <property type="molecule type" value="Genomic_DNA"/>
</dbReference>
<name>A0A4D7BCS6_9HYPH</name>
<evidence type="ECO:0000313" key="2">
    <source>
        <dbReference type="EMBL" id="QCI65802.1"/>
    </source>
</evidence>
<keyword evidence="1" id="KW-1133">Transmembrane helix</keyword>
<proteinExistence type="predicted"/>
<gene>
    <name evidence="2" type="ORF">E8M01_17235</name>
</gene>
<evidence type="ECO:0000313" key="3">
    <source>
        <dbReference type="Proteomes" id="UP000298781"/>
    </source>
</evidence>
<dbReference type="OrthoDB" id="8220084at2"/>
<dbReference type="Pfam" id="PF22564">
    <property type="entry name" value="HAAS"/>
    <property type="match status" value="1"/>
</dbReference>
<feature type="transmembrane region" description="Helical" evidence="1">
    <location>
        <begin position="116"/>
        <end position="133"/>
    </location>
</feature>
<feature type="transmembrane region" description="Helical" evidence="1">
    <location>
        <begin position="153"/>
        <end position="176"/>
    </location>
</feature>
<keyword evidence="3" id="KW-1185">Reference proteome</keyword>
<protein>
    <submittedName>
        <fullName evidence="2">Uncharacterized protein</fullName>
    </submittedName>
</protein>
<accession>A0A4D7BCS6</accession>
<dbReference type="Proteomes" id="UP000298781">
    <property type="component" value="Chromosome"/>
</dbReference>
<dbReference type="KEGG" id="pstg:E8M01_17235"/>
<sequence>MASLIDHYLNDLEAQLDFDRRLARRVRDEFADHLAEAVDASRGLAPDAAERQALARIGPARSIAAAFTLDALSRQTERLWLVILATFLATFLAMRLRSLGLADSGTASLVATLVDRYAFVGALVIGCGGWLAARRRPPAAVLDDMATRGFRMVTLVATATLGALVVSIGAGLARIASSSDGAFGFAPLLVVAGSLVELGLVTWLMVQVLTLRRRTGRARALLAG</sequence>
<evidence type="ECO:0000256" key="1">
    <source>
        <dbReference type="SAM" id="Phobius"/>
    </source>
</evidence>
<organism evidence="2 3">
    <name type="scientific">Phreatobacter stygius</name>
    <dbReference type="NCBI Taxonomy" id="1940610"/>
    <lineage>
        <taxon>Bacteria</taxon>
        <taxon>Pseudomonadati</taxon>
        <taxon>Pseudomonadota</taxon>
        <taxon>Alphaproteobacteria</taxon>
        <taxon>Hyphomicrobiales</taxon>
        <taxon>Phreatobacteraceae</taxon>
        <taxon>Phreatobacter</taxon>
    </lineage>
</organism>
<dbReference type="AlphaFoldDB" id="A0A4D7BCS6"/>
<reference evidence="2 3" key="1">
    <citation type="submission" date="2019-04" db="EMBL/GenBank/DDBJ databases">
        <title>Phreatobacter aquaticus sp. nov.</title>
        <authorList>
            <person name="Choi A."/>
        </authorList>
    </citation>
    <scope>NUCLEOTIDE SEQUENCE [LARGE SCALE GENOMIC DNA]</scope>
    <source>
        <strain evidence="2 3">KCTC 52518</strain>
    </source>
</reference>
<feature type="transmembrane region" description="Helical" evidence="1">
    <location>
        <begin position="79"/>
        <end position="96"/>
    </location>
</feature>
<keyword evidence="1" id="KW-0472">Membrane</keyword>
<feature type="transmembrane region" description="Helical" evidence="1">
    <location>
        <begin position="182"/>
        <end position="209"/>
    </location>
</feature>